<proteinExistence type="predicted"/>
<gene>
    <name evidence="2" type="ORF">WJX73_004315</name>
</gene>
<sequence length="86" mass="9956">MEQTAKEDAVKNDKQLYREVVRQVHPDRFLADAHACERNTASLQVLNAYADELFNSGICKPAALRFFVRRNNKLKEIMERVVGKHL</sequence>
<dbReference type="Proteomes" id="UP001465755">
    <property type="component" value="Unassembled WGS sequence"/>
</dbReference>
<name>A0AAW1NQ77_9CHLO</name>
<reference evidence="2 3" key="1">
    <citation type="journal article" date="2024" name="Nat. Commun.">
        <title>Phylogenomics reveals the evolutionary origins of lichenization in chlorophyte algae.</title>
        <authorList>
            <person name="Puginier C."/>
            <person name="Libourel C."/>
            <person name="Otte J."/>
            <person name="Skaloud P."/>
            <person name="Haon M."/>
            <person name="Grisel S."/>
            <person name="Petersen M."/>
            <person name="Berrin J.G."/>
            <person name="Delaux P.M."/>
            <person name="Dal Grande F."/>
            <person name="Keller J."/>
        </authorList>
    </citation>
    <scope>NUCLEOTIDE SEQUENCE [LARGE SCALE GENOMIC DNA]</scope>
    <source>
        <strain evidence="2 3">SAG 2036</strain>
    </source>
</reference>
<evidence type="ECO:0000259" key="1">
    <source>
        <dbReference type="Pfam" id="PF14687"/>
    </source>
</evidence>
<dbReference type="InterPro" id="IPR028031">
    <property type="entry name" value="DUF4460"/>
</dbReference>
<evidence type="ECO:0000313" key="3">
    <source>
        <dbReference type="Proteomes" id="UP001465755"/>
    </source>
</evidence>
<dbReference type="EMBL" id="JALJOQ010000235">
    <property type="protein sequence ID" value="KAK9788011.1"/>
    <property type="molecule type" value="Genomic_DNA"/>
</dbReference>
<comment type="caution">
    <text evidence="2">The sequence shown here is derived from an EMBL/GenBank/DDBJ whole genome shotgun (WGS) entry which is preliminary data.</text>
</comment>
<evidence type="ECO:0000313" key="2">
    <source>
        <dbReference type="EMBL" id="KAK9788011.1"/>
    </source>
</evidence>
<dbReference type="AlphaFoldDB" id="A0AAW1NQ77"/>
<feature type="domain" description="DUF4460" evidence="1">
    <location>
        <begin position="11"/>
        <end position="76"/>
    </location>
</feature>
<organism evidence="2 3">
    <name type="scientific">Symbiochloris irregularis</name>
    <dbReference type="NCBI Taxonomy" id="706552"/>
    <lineage>
        <taxon>Eukaryota</taxon>
        <taxon>Viridiplantae</taxon>
        <taxon>Chlorophyta</taxon>
        <taxon>core chlorophytes</taxon>
        <taxon>Trebouxiophyceae</taxon>
        <taxon>Trebouxiales</taxon>
        <taxon>Trebouxiaceae</taxon>
        <taxon>Symbiochloris</taxon>
    </lineage>
</organism>
<accession>A0AAW1NQ77</accession>
<dbReference type="Pfam" id="PF14687">
    <property type="entry name" value="DUF4460"/>
    <property type="match status" value="1"/>
</dbReference>
<keyword evidence="3" id="KW-1185">Reference proteome</keyword>
<protein>
    <recommendedName>
        <fullName evidence="1">DUF4460 domain-containing protein</fullName>
    </recommendedName>
</protein>